<keyword evidence="1" id="KW-0596">Phosphopantetheine</keyword>
<evidence type="ECO:0000259" key="3">
    <source>
        <dbReference type="PROSITE" id="PS50075"/>
    </source>
</evidence>
<comment type="caution">
    <text evidence="4">The sequence shown here is derived from an EMBL/GenBank/DDBJ whole genome shotgun (WGS) entry which is preliminary data.</text>
</comment>
<evidence type="ECO:0000256" key="1">
    <source>
        <dbReference type="ARBA" id="ARBA00022450"/>
    </source>
</evidence>
<evidence type="ECO:0000313" key="5">
    <source>
        <dbReference type="Proteomes" id="UP000518605"/>
    </source>
</evidence>
<dbReference type="RefSeq" id="WP_183565478.1">
    <property type="nucleotide sequence ID" value="NZ_CBCSLB010000010.1"/>
</dbReference>
<dbReference type="Gene3D" id="1.10.1200.10">
    <property type="entry name" value="ACP-like"/>
    <property type="match status" value="1"/>
</dbReference>
<name>A0A7W5GBA3_9BACL</name>
<accession>A0A7W5GBA3</accession>
<feature type="domain" description="Carrier" evidence="3">
    <location>
        <begin position="5"/>
        <end position="86"/>
    </location>
</feature>
<dbReference type="SUPFAM" id="SSF47336">
    <property type="entry name" value="ACP-like"/>
    <property type="match status" value="1"/>
</dbReference>
<dbReference type="InterPro" id="IPR009081">
    <property type="entry name" value="PP-bd_ACP"/>
</dbReference>
<organism evidence="4 5">
    <name type="scientific">Paenibacillus endophyticus</name>
    <dbReference type="NCBI Taxonomy" id="1294268"/>
    <lineage>
        <taxon>Bacteria</taxon>
        <taxon>Bacillati</taxon>
        <taxon>Bacillota</taxon>
        <taxon>Bacilli</taxon>
        <taxon>Bacillales</taxon>
        <taxon>Paenibacillaceae</taxon>
        <taxon>Paenibacillus</taxon>
    </lineage>
</organism>
<protein>
    <submittedName>
        <fullName evidence="4">Acyl carrier protein</fullName>
    </submittedName>
</protein>
<dbReference type="PROSITE" id="PS00012">
    <property type="entry name" value="PHOSPHOPANTETHEINE"/>
    <property type="match status" value="1"/>
</dbReference>
<keyword evidence="2" id="KW-0597">Phosphoprotein</keyword>
<gene>
    <name evidence="4" type="ORF">FHS16_003670</name>
</gene>
<sequence length="90" mass="10193">MSIHAASSDTVQYLKKKIAEMTENPVLEFDADIYAQIRDMGVDSLRMIQLLVHIEQHFDIAFDDDELIIDYFATIDQFAASIARKLASAV</sequence>
<dbReference type="Pfam" id="PF00550">
    <property type="entry name" value="PP-binding"/>
    <property type="match status" value="1"/>
</dbReference>
<evidence type="ECO:0000313" key="4">
    <source>
        <dbReference type="EMBL" id="MBB3153595.1"/>
    </source>
</evidence>
<keyword evidence="5" id="KW-1185">Reference proteome</keyword>
<dbReference type="Proteomes" id="UP000518605">
    <property type="component" value="Unassembled WGS sequence"/>
</dbReference>
<dbReference type="AlphaFoldDB" id="A0A7W5GBA3"/>
<proteinExistence type="predicted"/>
<dbReference type="EMBL" id="JACHXW010000011">
    <property type="protein sequence ID" value="MBB3153595.1"/>
    <property type="molecule type" value="Genomic_DNA"/>
</dbReference>
<dbReference type="PROSITE" id="PS50075">
    <property type="entry name" value="CARRIER"/>
    <property type="match status" value="1"/>
</dbReference>
<dbReference type="InterPro" id="IPR006162">
    <property type="entry name" value="Ppantetheine_attach_site"/>
</dbReference>
<evidence type="ECO:0000256" key="2">
    <source>
        <dbReference type="ARBA" id="ARBA00022553"/>
    </source>
</evidence>
<dbReference type="InterPro" id="IPR036736">
    <property type="entry name" value="ACP-like_sf"/>
</dbReference>
<reference evidence="4 5" key="1">
    <citation type="submission" date="2020-08" db="EMBL/GenBank/DDBJ databases">
        <title>Genomic Encyclopedia of Type Strains, Phase III (KMG-III): the genomes of soil and plant-associated and newly described type strains.</title>
        <authorList>
            <person name="Whitman W."/>
        </authorList>
    </citation>
    <scope>NUCLEOTIDE SEQUENCE [LARGE SCALE GENOMIC DNA]</scope>
    <source>
        <strain evidence="4 5">CECT 8234</strain>
    </source>
</reference>